<name>A0A2T1NH97_9FLAO</name>
<dbReference type="Proteomes" id="UP000238430">
    <property type="component" value="Unassembled WGS sequence"/>
</dbReference>
<dbReference type="InterPro" id="IPR057326">
    <property type="entry name" value="KR_dom"/>
</dbReference>
<reference evidence="4 5" key="1">
    <citation type="submission" date="2018-03" db="EMBL/GenBank/DDBJ databases">
        <title>Mesoflavibacter sp. HG37 and Mesoflavibacter sp. HG96 sp.nov., two marine bacteria isolated from seawater of Western Pacific Ocean.</title>
        <authorList>
            <person name="Cheng H."/>
            <person name="Wu Y.-H."/>
            <person name="Guo L.-L."/>
            <person name="Xu X.-W."/>
        </authorList>
    </citation>
    <scope>NUCLEOTIDE SEQUENCE [LARGE SCALE GENOMIC DNA]</scope>
    <source>
        <strain evidence="4 5">KCTC 42117</strain>
    </source>
</reference>
<dbReference type="SUPFAM" id="SSF51735">
    <property type="entry name" value="NAD(P)-binding Rossmann-fold domains"/>
    <property type="match status" value="1"/>
</dbReference>
<dbReference type="InterPro" id="IPR051122">
    <property type="entry name" value="SDR_DHRS6-like"/>
</dbReference>
<evidence type="ECO:0000256" key="2">
    <source>
        <dbReference type="ARBA" id="ARBA00023002"/>
    </source>
</evidence>
<dbReference type="InterPro" id="IPR002347">
    <property type="entry name" value="SDR_fam"/>
</dbReference>
<evidence type="ECO:0000313" key="5">
    <source>
        <dbReference type="Proteomes" id="UP000238430"/>
    </source>
</evidence>
<dbReference type="Gene3D" id="3.40.50.720">
    <property type="entry name" value="NAD(P)-binding Rossmann-like Domain"/>
    <property type="match status" value="1"/>
</dbReference>
<protein>
    <submittedName>
        <fullName evidence="4">Oxidoreductase</fullName>
    </submittedName>
</protein>
<evidence type="ECO:0000259" key="3">
    <source>
        <dbReference type="SMART" id="SM00822"/>
    </source>
</evidence>
<evidence type="ECO:0000256" key="1">
    <source>
        <dbReference type="ARBA" id="ARBA00006484"/>
    </source>
</evidence>
<dbReference type="RefSeq" id="WP_106678271.1">
    <property type="nucleotide sequence ID" value="NZ_JACHWV010000001.1"/>
</dbReference>
<comment type="caution">
    <text evidence="4">The sequence shown here is derived from an EMBL/GenBank/DDBJ whole genome shotgun (WGS) entry which is preliminary data.</text>
</comment>
<comment type="similarity">
    <text evidence="1">Belongs to the short-chain dehydrogenases/reductases (SDR) family.</text>
</comment>
<dbReference type="EMBL" id="PXOT01000020">
    <property type="protein sequence ID" value="PSG92249.1"/>
    <property type="molecule type" value="Genomic_DNA"/>
</dbReference>
<dbReference type="PANTHER" id="PTHR43477">
    <property type="entry name" value="DIHYDROANTICAPSIN 7-DEHYDROGENASE"/>
    <property type="match status" value="1"/>
</dbReference>
<dbReference type="OrthoDB" id="9803333at2"/>
<dbReference type="Pfam" id="PF13561">
    <property type="entry name" value="adh_short_C2"/>
    <property type="match status" value="1"/>
</dbReference>
<evidence type="ECO:0000313" key="4">
    <source>
        <dbReference type="EMBL" id="PSG92249.1"/>
    </source>
</evidence>
<dbReference type="PRINTS" id="PR00081">
    <property type="entry name" value="GDHRDH"/>
</dbReference>
<gene>
    <name evidence="4" type="ORF">C7H61_06655</name>
</gene>
<sequence length="227" mass="24787">MNHLVIIGGSKGIGKAITKSFLDTHKVTNISRNEPDFSHENLTHHSCDILTDDLPEIDHLDHLIYCPGSINLKPIGRLKLDDFRADFEINVIGAVKALHKYTDSLKKGNNPSVVLFSTVATKLGMPFHASVAASKSAVEGLVKSVGAELAPTVRINAVAPTVTNTDLASKLLRNEKQEENMRERHPLKKYLQPEDVANMATFLCSDKASSISGQVFDLDCGIVSFKI</sequence>
<dbReference type="AlphaFoldDB" id="A0A2T1NH97"/>
<keyword evidence="5" id="KW-1185">Reference proteome</keyword>
<dbReference type="CDD" id="cd05233">
    <property type="entry name" value="SDR_c"/>
    <property type="match status" value="1"/>
</dbReference>
<dbReference type="PANTHER" id="PTHR43477:SF1">
    <property type="entry name" value="DIHYDROANTICAPSIN 7-DEHYDROGENASE"/>
    <property type="match status" value="1"/>
</dbReference>
<keyword evidence="2" id="KW-0560">Oxidoreductase</keyword>
<organism evidence="4 5">
    <name type="scientific">Mesoflavibacter zeaxanthinifaciens subsp. sabulilitoris</name>
    <dbReference type="NCBI Taxonomy" id="1520893"/>
    <lineage>
        <taxon>Bacteria</taxon>
        <taxon>Pseudomonadati</taxon>
        <taxon>Bacteroidota</taxon>
        <taxon>Flavobacteriia</taxon>
        <taxon>Flavobacteriales</taxon>
        <taxon>Flavobacteriaceae</taxon>
        <taxon>Mesoflavibacter</taxon>
    </lineage>
</organism>
<proteinExistence type="inferred from homology"/>
<feature type="domain" description="Ketoreductase" evidence="3">
    <location>
        <begin position="2"/>
        <end position="161"/>
    </location>
</feature>
<accession>A0A2T1NH97</accession>
<dbReference type="SMART" id="SM00822">
    <property type="entry name" value="PKS_KR"/>
    <property type="match status" value="1"/>
</dbReference>
<dbReference type="InterPro" id="IPR036291">
    <property type="entry name" value="NAD(P)-bd_dom_sf"/>
</dbReference>
<dbReference type="GO" id="GO:0016491">
    <property type="term" value="F:oxidoreductase activity"/>
    <property type="evidence" value="ECO:0007669"/>
    <property type="project" value="UniProtKB-KW"/>
</dbReference>